<dbReference type="AlphaFoldDB" id="A0A517LPE9"/>
<gene>
    <name evidence="1" type="ORF">FKW77_000850</name>
</gene>
<dbReference type="EMBL" id="CP042202">
    <property type="protein sequence ID" value="QDS77528.1"/>
    <property type="molecule type" value="Genomic_DNA"/>
</dbReference>
<sequence>MDVTGICEFFLGNSKQNSSQHGERNTESKAACHLTVFVTFGSNRYGLAYALDPTQGIVASYTIGNVTGADAIQYSPIKECTASSRLIPFCLRLDFLGTDVPFALAIFCLMPLVALPAAAEFAAGNAMTSAEGENVLSPVKVARGFGLTTPLAGWSLAIQAACASTGVAGHSTTSLFTRSKAAAIESSVEAAWLA</sequence>
<accession>A0A517LPE9</accession>
<reference evidence="1 2" key="1">
    <citation type="submission" date="2019-07" db="EMBL/GenBank/DDBJ databases">
        <title>Finished genome of Venturia effusa.</title>
        <authorList>
            <person name="Young C.A."/>
            <person name="Cox M.P."/>
            <person name="Ganley A.R.D."/>
            <person name="David W.J."/>
        </authorList>
    </citation>
    <scope>NUCLEOTIDE SEQUENCE [LARGE SCALE GENOMIC DNA]</scope>
    <source>
        <strain evidence="2">albino</strain>
    </source>
</reference>
<organism evidence="1 2">
    <name type="scientific">Venturia effusa</name>
    <dbReference type="NCBI Taxonomy" id="50376"/>
    <lineage>
        <taxon>Eukaryota</taxon>
        <taxon>Fungi</taxon>
        <taxon>Dikarya</taxon>
        <taxon>Ascomycota</taxon>
        <taxon>Pezizomycotina</taxon>
        <taxon>Dothideomycetes</taxon>
        <taxon>Pleosporomycetidae</taxon>
        <taxon>Venturiales</taxon>
        <taxon>Venturiaceae</taxon>
        <taxon>Venturia</taxon>
    </lineage>
</organism>
<protein>
    <submittedName>
        <fullName evidence="1">Uncharacterized protein</fullName>
    </submittedName>
</protein>
<evidence type="ECO:0000313" key="1">
    <source>
        <dbReference type="EMBL" id="QDS77528.1"/>
    </source>
</evidence>
<name>A0A517LPE9_9PEZI</name>
<evidence type="ECO:0000313" key="2">
    <source>
        <dbReference type="Proteomes" id="UP000316270"/>
    </source>
</evidence>
<dbReference type="OrthoDB" id="3648309at2759"/>
<keyword evidence="2" id="KW-1185">Reference proteome</keyword>
<proteinExistence type="predicted"/>
<dbReference type="STRING" id="50376.A0A517LPE9"/>
<dbReference type="Proteomes" id="UP000316270">
    <property type="component" value="Chromosome 18"/>
</dbReference>